<evidence type="ECO:0008006" key="5">
    <source>
        <dbReference type="Google" id="ProtNLM"/>
    </source>
</evidence>
<dbReference type="EMBL" id="MHQS01000018">
    <property type="protein sequence ID" value="OHA08328.1"/>
    <property type="molecule type" value="Genomic_DNA"/>
</dbReference>
<evidence type="ECO:0000313" key="3">
    <source>
        <dbReference type="EMBL" id="OHA08328.1"/>
    </source>
</evidence>
<dbReference type="PANTHER" id="PTHR12526">
    <property type="entry name" value="GLYCOSYLTRANSFERASE"/>
    <property type="match status" value="1"/>
</dbReference>
<dbReference type="Pfam" id="PF00534">
    <property type="entry name" value="Glycos_transf_1"/>
    <property type="match status" value="1"/>
</dbReference>
<gene>
    <name evidence="3" type="ORF">A3B37_03655</name>
</gene>
<organism evidence="3 4">
    <name type="scientific">Candidatus Sungbacteria bacterium RIFCSPLOWO2_01_FULL_59_16</name>
    <dbReference type="NCBI Taxonomy" id="1802280"/>
    <lineage>
        <taxon>Bacteria</taxon>
        <taxon>Candidatus Sungiibacteriota</taxon>
    </lineage>
</organism>
<dbReference type="STRING" id="1802280.A3B37_03655"/>
<dbReference type="SUPFAM" id="SSF53756">
    <property type="entry name" value="UDP-Glycosyltransferase/glycogen phosphorylase"/>
    <property type="match status" value="1"/>
</dbReference>
<comment type="caution">
    <text evidence="3">The sequence shown here is derived from an EMBL/GenBank/DDBJ whole genome shotgun (WGS) entry which is preliminary data.</text>
</comment>
<accession>A0A1G2L9N1</accession>
<evidence type="ECO:0000313" key="4">
    <source>
        <dbReference type="Proteomes" id="UP000176705"/>
    </source>
</evidence>
<dbReference type="Gene3D" id="3.40.50.2000">
    <property type="entry name" value="Glycogen Phosphorylase B"/>
    <property type="match status" value="2"/>
</dbReference>
<dbReference type="Proteomes" id="UP000176705">
    <property type="component" value="Unassembled WGS sequence"/>
</dbReference>
<proteinExistence type="predicted"/>
<reference evidence="3 4" key="1">
    <citation type="journal article" date="2016" name="Nat. Commun.">
        <title>Thousands of microbial genomes shed light on interconnected biogeochemical processes in an aquifer system.</title>
        <authorList>
            <person name="Anantharaman K."/>
            <person name="Brown C.T."/>
            <person name="Hug L.A."/>
            <person name="Sharon I."/>
            <person name="Castelle C.J."/>
            <person name="Probst A.J."/>
            <person name="Thomas B.C."/>
            <person name="Singh A."/>
            <person name="Wilkins M.J."/>
            <person name="Karaoz U."/>
            <person name="Brodie E.L."/>
            <person name="Williams K.H."/>
            <person name="Hubbard S.S."/>
            <person name="Banfield J.F."/>
        </authorList>
    </citation>
    <scope>NUCLEOTIDE SEQUENCE [LARGE SCALE GENOMIC DNA]</scope>
</reference>
<dbReference type="InterPro" id="IPR001296">
    <property type="entry name" value="Glyco_trans_1"/>
</dbReference>
<dbReference type="GO" id="GO:0016757">
    <property type="term" value="F:glycosyltransferase activity"/>
    <property type="evidence" value="ECO:0007669"/>
    <property type="project" value="InterPro"/>
</dbReference>
<feature type="domain" description="Glycosyl transferase family 1" evidence="1">
    <location>
        <begin position="186"/>
        <end position="338"/>
    </location>
</feature>
<dbReference type="InterPro" id="IPR028098">
    <property type="entry name" value="Glyco_trans_4-like_N"/>
</dbReference>
<evidence type="ECO:0000259" key="1">
    <source>
        <dbReference type="Pfam" id="PF00534"/>
    </source>
</evidence>
<name>A0A1G2L9N1_9BACT</name>
<protein>
    <recommendedName>
        <fullName evidence="5">Glycosyltransferase subfamily 4-like N-terminal domain-containing protein</fullName>
    </recommendedName>
</protein>
<dbReference type="Pfam" id="PF13439">
    <property type="entry name" value="Glyco_transf_4"/>
    <property type="match status" value="1"/>
</dbReference>
<sequence>MTSLRICFLNHDMNPAIGAGRFGVNLVSRLRQDLPSLEVRVMTSVASGYPGELPLLGRDRLRLLAALPAIRRAFKSADIIHALDGYPYGLIAALASLGLRKKLVITAIGTGAVRPLYGQMGWLLAWAYRRADRVAAISRNTQREILEKVPDCAMTVINHAVDADDFRLHGGDELTPEERGAIHALKPYIFSVGAWKKRKGFEYSFPAFAEVQKNFPRLHYVICGIGPKPELEASHGLRGRVNYFKGVRWPFLRSLYQNAELFMLLPVDDQKDIEGFGFAFLEAAAAGLPVIGTTASGAEDAVAEGENGYLVPPRDSAAAAEAAAAILSSPELRKKFSDGSLAFAKRMNWEQVVEAYTTIYQELFDAGK</sequence>
<feature type="domain" description="Glycosyltransferase subfamily 4-like N-terminal" evidence="2">
    <location>
        <begin position="50"/>
        <end position="164"/>
    </location>
</feature>
<evidence type="ECO:0000259" key="2">
    <source>
        <dbReference type="Pfam" id="PF13439"/>
    </source>
</evidence>
<dbReference type="AlphaFoldDB" id="A0A1G2L9N1"/>
<dbReference type="CDD" id="cd03801">
    <property type="entry name" value="GT4_PimA-like"/>
    <property type="match status" value="1"/>
</dbReference>